<organism evidence="3 4">
    <name type="scientific">Candidatus Mycobacterium wuenschmannii</name>
    <dbReference type="NCBI Taxonomy" id="3027808"/>
    <lineage>
        <taxon>Bacteria</taxon>
        <taxon>Bacillati</taxon>
        <taxon>Actinomycetota</taxon>
        <taxon>Actinomycetes</taxon>
        <taxon>Mycobacteriales</taxon>
        <taxon>Mycobacteriaceae</taxon>
        <taxon>Mycobacterium</taxon>
    </lineage>
</organism>
<evidence type="ECO:0000313" key="4">
    <source>
        <dbReference type="Proteomes" id="UP001236585"/>
    </source>
</evidence>
<sequence length="554" mass="57423">MKAWRRRAAASCLVVVFAAAAPGLLTACSGSAAGQVDYIVDGALDSYNTNTVGGAASAGAQAFARTLTGFGYHGPDGQVVADHDFGSISMVGGSPLVLDYQIADNAVYSDGKPVTCDDLVLTWAAQSGRFPGFDAASQAGYVDVTSIDCQPGQKKARVSFAPDRNIVDYNQLFTATSILPSHVIAEELGVDVTAALLGNNQPVVARIAQTWNTTWNLKSGIESGIIAKHFPSSGPYKVESVLDGGAVVLVANDKWWGAKPMTKRVTVWPQKADIQDRVNAKSADVVDVAAGSSGALATPDTFRRTDAASDGIEQLIFAPSGPLADIAARRAVALCTPRDVIARDAQAPIANARLHTAADDAIGQAENVPQAAPFVKADPVAARAELKNKPLPVRIGYRGPNARLAAIVGAIAKACGPAGITVSDVTSDSVGPQALKEGKIDVLLASTGGATGSGSTGSSAMDAYDLHTGNGNNASGYTNGQIDGIIASLAVSADPADLVRLLSESAPVLWAGMPTLPLYRQQRTLLTSKKMYAVGANPSRWGAGWNMDRWVLVR</sequence>
<evidence type="ECO:0000259" key="2">
    <source>
        <dbReference type="Pfam" id="PF00496"/>
    </source>
</evidence>
<dbReference type="PROSITE" id="PS51257">
    <property type="entry name" value="PROKAR_LIPOPROTEIN"/>
    <property type="match status" value="1"/>
</dbReference>
<protein>
    <submittedName>
        <fullName evidence="3">ABC transporter substrate-binding protein</fullName>
    </submittedName>
</protein>
<feature type="chain" id="PRO_5045819568" evidence="1">
    <location>
        <begin position="28"/>
        <end position="554"/>
    </location>
</feature>
<dbReference type="EMBL" id="CP126981">
    <property type="protein sequence ID" value="WIM88530.1"/>
    <property type="molecule type" value="Genomic_DNA"/>
</dbReference>
<name>A0ABY8VY18_9MYCO</name>
<dbReference type="SUPFAM" id="SSF53850">
    <property type="entry name" value="Periplasmic binding protein-like II"/>
    <property type="match status" value="1"/>
</dbReference>
<evidence type="ECO:0000256" key="1">
    <source>
        <dbReference type="SAM" id="SignalP"/>
    </source>
</evidence>
<keyword evidence="1" id="KW-0732">Signal</keyword>
<dbReference type="Proteomes" id="UP001236585">
    <property type="component" value="Chromosome"/>
</dbReference>
<gene>
    <name evidence="3" type="ORF">PT015_03250</name>
</gene>
<dbReference type="InterPro" id="IPR039424">
    <property type="entry name" value="SBP_5"/>
</dbReference>
<dbReference type="PANTHER" id="PTHR30290:SF65">
    <property type="entry name" value="MONOACYL PHOSPHATIDYLINOSITOL TETRAMANNOSIDE-BINDING PROTEIN LPQW-RELATED"/>
    <property type="match status" value="1"/>
</dbReference>
<proteinExistence type="predicted"/>
<keyword evidence="4" id="KW-1185">Reference proteome</keyword>
<accession>A0ABY8VY18</accession>
<feature type="domain" description="Solute-binding protein family 5" evidence="2">
    <location>
        <begin position="97"/>
        <end position="459"/>
    </location>
</feature>
<dbReference type="Gene3D" id="3.10.105.10">
    <property type="entry name" value="Dipeptide-binding Protein, Domain 3"/>
    <property type="match status" value="1"/>
</dbReference>
<evidence type="ECO:0000313" key="3">
    <source>
        <dbReference type="EMBL" id="WIM88530.1"/>
    </source>
</evidence>
<dbReference type="Pfam" id="PF00496">
    <property type="entry name" value="SBP_bac_5"/>
    <property type="match status" value="1"/>
</dbReference>
<dbReference type="Gene3D" id="3.90.76.10">
    <property type="entry name" value="Dipeptide-binding Protein, Domain 1"/>
    <property type="match status" value="1"/>
</dbReference>
<dbReference type="InterPro" id="IPR000914">
    <property type="entry name" value="SBP_5_dom"/>
</dbReference>
<dbReference type="Gene3D" id="3.40.190.10">
    <property type="entry name" value="Periplasmic binding protein-like II"/>
    <property type="match status" value="1"/>
</dbReference>
<reference evidence="3 4" key="1">
    <citation type="journal article" date="2023" name="Microbiol. Resour. Announc.">
        <title>Complete Genome Sequence of Mycobacterium wuenschmanii, a novel Nontuberculous Mycobacterium Isolated from a captive population of Amazon Milk Frogs.</title>
        <authorList>
            <person name="Hicks J."/>
            <person name="Zeineldin M."/>
            <person name="Ward H."/>
            <person name="Wuenschmann A."/>
            <person name="Camp P."/>
            <person name="Farrell D."/>
            <person name="Lehman K."/>
            <person name="Thacker T."/>
            <person name="Cuthbert E."/>
        </authorList>
    </citation>
    <scope>NUCLEOTIDE SEQUENCE [LARGE SCALE GENOMIC DNA]</scope>
    <source>
        <strain evidence="3 4">Wuenschmanii</strain>
    </source>
</reference>
<dbReference type="RefSeq" id="WP_285188768.1">
    <property type="nucleotide sequence ID" value="NZ_CP126981.1"/>
</dbReference>
<dbReference type="PANTHER" id="PTHR30290">
    <property type="entry name" value="PERIPLASMIC BINDING COMPONENT OF ABC TRANSPORTER"/>
    <property type="match status" value="1"/>
</dbReference>
<feature type="signal peptide" evidence="1">
    <location>
        <begin position="1"/>
        <end position="27"/>
    </location>
</feature>